<dbReference type="PROSITE" id="PS50012">
    <property type="entry name" value="RCC1_3"/>
    <property type="match status" value="4"/>
</dbReference>
<dbReference type="InParanoid" id="F0ZWK4"/>
<feature type="repeat" description="RCC1" evidence="2">
    <location>
        <begin position="164"/>
        <end position="222"/>
    </location>
</feature>
<organism evidence="4 5">
    <name type="scientific">Dictyostelium purpureum</name>
    <name type="common">Slime mold</name>
    <dbReference type="NCBI Taxonomy" id="5786"/>
    <lineage>
        <taxon>Eukaryota</taxon>
        <taxon>Amoebozoa</taxon>
        <taxon>Evosea</taxon>
        <taxon>Eumycetozoa</taxon>
        <taxon>Dictyostelia</taxon>
        <taxon>Dictyosteliales</taxon>
        <taxon>Dictyosteliaceae</taxon>
        <taxon>Dictyostelium</taxon>
    </lineage>
</organism>
<dbReference type="eggNOG" id="KOG0941">
    <property type="taxonomic scope" value="Eukaryota"/>
</dbReference>
<dbReference type="InterPro" id="IPR009091">
    <property type="entry name" value="RCC1/BLIP-II"/>
</dbReference>
<sequence length="393" mass="44735">MNIIYTFGKRNLIIDKILNNIGETYQIEDHLSNNFQYFKILNILTTNDTILIQFENDEIIFQRLISFSLPPIEINLPIKKIKFISCGFNHYHFITNVNSVFGLGDNNFNQLGILNKKQINNQINNNQTGWIDTLQPINYFTEIGSNIVFISNGRYHSIFIDSHGKVYSCGSNEYGQLGLAQDIDSSVENGIREITPITFLPSNENFVKSSSGDFHNLLISNEGRVYSFGSNSYGQLGLYDESDEKDENNDLTQNIPKLIKSLSDNNKIIVDSKCSSCHSVLLSNENQVFTFGRGINYQLGHSDDETCIAPTLVDDLSDYNILSMSCSSTSTLFLDDKNRLFYTGGYSTLNFINDNNNNEMEFNITPKPIPQIVHLNFKPNHLHTHHSNLNFIW</sequence>
<dbReference type="InterPro" id="IPR000408">
    <property type="entry name" value="Reg_chr_condens"/>
</dbReference>
<name>F0ZWK4_DICPU</name>
<dbReference type="VEuPathDB" id="AmoebaDB:DICPUDRAFT_39585"/>
<proteinExistence type="predicted"/>
<evidence type="ECO:0000259" key="3">
    <source>
        <dbReference type="Pfam" id="PF25390"/>
    </source>
</evidence>
<protein>
    <recommendedName>
        <fullName evidence="3">RCC1-like domain-containing protein</fullName>
    </recommendedName>
</protein>
<dbReference type="OrthoDB" id="5981550at2759"/>
<dbReference type="FunCoup" id="F0ZWK4">
    <property type="interactions" value="63"/>
</dbReference>
<dbReference type="SUPFAM" id="SSF50985">
    <property type="entry name" value="RCC1/BLIP-II"/>
    <property type="match status" value="1"/>
</dbReference>
<evidence type="ECO:0000313" key="5">
    <source>
        <dbReference type="Proteomes" id="UP000001064"/>
    </source>
</evidence>
<dbReference type="Proteomes" id="UP000001064">
    <property type="component" value="Unassembled WGS sequence"/>
</dbReference>
<keyword evidence="1" id="KW-0677">Repeat</keyword>
<dbReference type="AlphaFoldDB" id="F0ZWK4"/>
<reference evidence="5" key="1">
    <citation type="journal article" date="2011" name="Genome Biol.">
        <title>Comparative genomics of the social amoebae Dictyostelium discoideum and Dictyostelium purpureum.</title>
        <authorList>
            <consortium name="US DOE Joint Genome Institute (JGI-PGF)"/>
            <person name="Sucgang R."/>
            <person name="Kuo A."/>
            <person name="Tian X."/>
            <person name="Salerno W."/>
            <person name="Parikh A."/>
            <person name="Feasley C.L."/>
            <person name="Dalin E."/>
            <person name="Tu H."/>
            <person name="Huang E."/>
            <person name="Barry K."/>
            <person name="Lindquist E."/>
            <person name="Shapiro H."/>
            <person name="Bruce D."/>
            <person name="Schmutz J."/>
            <person name="Salamov A."/>
            <person name="Fey P."/>
            <person name="Gaudet P."/>
            <person name="Anjard C."/>
            <person name="Babu M.M."/>
            <person name="Basu S."/>
            <person name="Bushmanova Y."/>
            <person name="van der Wel H."/>
            <person name="Katoh-Kurasawa M."/>
            <person name="Dinh C."/>
            <person name="Coutinho P.M."/>
            <person name="Saito T."/>
            <person name="Elias M."/>
            <person name="Schaap P."/>
            <person name="Kay R.R."/>
            <person name="Henrissat B."/>
            <person name="Eichinger L."/>
            <person name="Rivero F."/>
            <person name="Putnam N.H."/>
            <person name="West C.M."/>
            <person name="Loomis W.F."/>
            <person name="Chisholm R.L."/>
            <person name="Shaulsky G."/>
            <person name="Strassmann J.E."/>
            <person name="Queller D.C."/>
            <person name="Kuspa A."/>
            <person name="Grigoriev I.V."/>
        </authorList>
    </citation>
    <scope>NUCLEOTIDE SEQUENCE [LARGE SCALE GENOMIC DNA]</scope>
    <source>
        <strain evidence="5">QSDP1</strain>
    </source>
</reference>
<dbReference type="STRING" id="5786.F0ZWK4"/>
<dbReference type="InterPro" id="IPR058923">
    <property type="entry name" value="RCC1-like_dom"/>
</dbReference>
<dbReference type="PRINTS" id="PR00633">
    <property type="entry name" value="RCCNDNSATION"/>
</dbReference>
<dbReference type="PANTHER" id="PTHR22872">
    <property type="entry name" value="BTK-BINDING PROTEIN-RELATED"/>
    <property type="match status" value="1"/>
</dbReference>
<feature type="repeat" description="RCC1" evidence="2">
    <location>
        <begin position="223"/>
        <end position="285"/>
    </location>
</feature>
<dbReference type="Gene3D" id="2.130.10.30">
    <property type="entry name" value="Regulator of chromosome condensation 1/beta-lactamase-inhibitor protein II"/>
    <property type="match status" value="2"/>
</dbReference>
<feature type="domain" description="RCC1-like" evidence="3">
    <location>
        <begin position="71"/>
        <end position="332"/>
    </location>
</feature>
<gene>
    <name evidence="4" type="ORF">DICPUDRAFT_39585</name>
</gene>
<dbReference type="RefSeq" id="XP_003291795.1">
    <property type="nucleotide sequence ID" value="XM_003291747.1"/>
</dbReference>
<dbReference type="InterPro" id="IPR051625">
    <property type="entry name" value="Signaling_Regulatory_Domain"/>
</dbReference>
<accession>F0ZWK4</accession>
<keyword evidence="5" id="KW-1185">Reference proteome</keyword>
<dbReference type="KEGG" id="dpp:DICPUDRAFT_39585"/>
<dbReference type="EMBL" id="GL871238">
    <property type="protein sequence ID" value="EGC31664.1"/>
    <property type="molecule type" value="Genomic_DNA"/>
</dbReference>
<dbReference type="Pfam" id="PF25390">
    <property type="entry name" value="WD40_RLD"/>
    <property type="match status" value="1"/>
</dbReference>
<dbReference type="PANTHER" id="PTHR22872:SF2">
    <property type="entry name" value="INHIBITOR OF BRUTON TYROSINE KINASE"/>
    <property type="match status" value="1"/>
</dbReference>
<feature type="repeat" description="RCC1" evidence="2">
    <location>
        <begin position="98"/>
        <end position="163"/>
    </location>
</feature>
<dbReference type="GO" id="GO:0005737">
    <property type="term" value="C:cytoplasm"/>
    <property type="evidence" value="ECO:0000318"/>
    <property type="project" value="GO_Central"/>
</dbReference>
<evidence type="ECO:0000313" key="4">
    <source>
        <dbReference type="EMBL" id="EGC31664.1"/>
    </source>
</evidence>
<dbReference type="GeneID" id="10505553"/>
<feature type="repeat" description="RCC1" evidence="2">
    <location>
        <begin position="286"/>
        <end position="337"/>
    </location>
</feature>
<evidence type="ECO:0000256" key="2">
    <source>
        <dbReference type="PROSITE-ProRule" id="PRU00235"/>
    </source>
</evidence>
<evidence type="ECO:0000256" key="1">
    <source>
        <dbReference type="ARBA" id="ARBA00022737"/>
    </source>
</evidence>
<dbReference type="OMA" id="CLILTDK"/>